<proteinExistence type="predicted"/>
<organism evidence="1 2">
    <name type="scientific">Tegillarca granosa</name>
    <name type="common">Malaysian cockle</name>
    <name type="synonym">Anadara granosa</name>
    <dbReference type="NCBI Taxonomy" id="220873"/>
    <lineage>
        <taxon>Eukaryota</taxon>
        <taxon>Metazoa</taxon>
        <taxon>Spiralia</taxon>
        <taxon>Lophotrochozoa</taxon>
        <taxon>Mollusca</taxon>
        <taxon>Bivalvia</taxon>
        <taxon>Autobranchia</taxon>
        <taxon>Pteriomorphia</taxon>
        <taxon>Arcoida</taxon>
        <taxon>Arcoidea</taxon>
        <taxon>Arcidae</taxon>
        <taxon>Tegillarca</taxon>
    </lineage>
</organism>
<evidence type="ECO:0000313" key="1">
    <source>
        <dbReference type="EMBL" id="KAJ8321107.1"/>
    </source>
</evidence>
<keyword evidence="2" id="KW-1185">Reference proteome</keyword>
<name>A0ABQ9FWE5_TEGGR</name>
<dbReference type="EMBL" id="JARBDR010000141">
    <property type="protein sequence ID" value="KAJ8321107.1"/>
    <property type="molecule type" value="Genomic_DNA"/>
</dbReference>
<gene>
    <name evidence="1" type="ORF">KUTeg_002694</name>
</gene>
<protein>
    <submittedName>
        <fullName evidence="1">Uncharacterized protein</fullName>
    </submittedName>
</protein>
<accession>A0ABQ9FWE5</accession>
<reference evidence="1 2" key="1">
    <citation type="submission" date="2022-12" db="EMBL/GenBank/DDBJ databases">
        <title>Chromosome-level genome of Tegillarca granosa.</title>
        <authorList>
            <person name="Kim J."/>
        </authorList>
    </citation>
    <scope>NUCLEOTIDE SEQUENCE [LARGE SCALE GENOMIC DNA]</scope>
    <source>
        <strain evidence="1">Teg-2019</strain>
        <tissue evidence="1">Adductor muscle</tissue>
    </source>
</reference>
<evidence type="ECO:0000313" key="2">
    <source>
        <dbReference type="Proteomes" id="UP001217089"/>
    </source>
</evidence>
<comment type="caution">
    <text evidence="1">The sequence shown here is derived from an EMBL/GenBank/DDBJ whole genome shotgun (WGS) entry which is preliminary data.</text>
</comment>
<sequence length="83" mass="9949">MPVKAFEFASVPSDKNLFCSHILLNELHFYQFTVKPEFDEVLRCFEFFNDIQNLALRDGEILYSFCIEINFIYKPLLFNWSKI</sequence>
<dbReference type="Proteomes" id="UP001217089">
    <property type="component" value="Unassembled WGS sequence"/>
</dbReference>